<keyword evidence="5" id="KW-0812">Transmembrane</keyword>
<sequence length="345" mass="36700">MAWCTLVATSALLLLLAVPCLSSHTGEPPSLVGTFTLDNNSTCASKCLITPECNLSLVDKEKNMCYLLNCANDTACQNLTVEEFLRNQETGVREDLDHKNLKMSTSPNASRPDASLGLLLTPEHQAEASFPIPSKSSNTDVVLDEGTKNSTLLRISKLVDSPSPSSSGNALRQEATPVNISMPKAGVRTPLPSQPTSEATPTKLAAMITKPPNITTTMTIVYTNKPPATTSTKAMVKETPPLTTVNPPSTPAPSKSAPEPVTSPPRTTAGKEGGNANKAILDVAAGPLTRQLVDTSSLLAVLLFGLIFFLVTVALFLTQAYDSYKKRDYTQVDYLINGMYSDSGV</sequence>
<feature type="region of interest" description="Disordered" evidence="4">
    <location>
        <begin position="239"/>
        <end position="274"/>
    </location>
</feature>
<reference evidence="8" key="1">
    <citation type="journal article" date="2023" name="Science">
        <title>Genome structures resolve the early diversification of teleost fishes.</title>
        <authorList>
            <person name="Parey E."/>
            <person name="Louis A."/>
            <person name="Montfort J."/>
            <person name="Bouchez O."/>
            <person name="Roques C."/>
            <person name="Iampietro C."/>
            <person name="Lluch J."/>
            <person name="Castinel A."/>
            <person name="Donnadieu C."/>
            <person name="Desvignes T."/>
            <person name="Floi Bucao C."/>
            <person name="Jouanno E."/>
            <person name="Wen M."/>
            <person name="Mejri S."/>
            <person name="Dirks R."/>
            <person name="Jansen H."/>
            <person name="Henkel C."/>
            <person name="Chen W.J."/>
            <person name="Zahm M."/>
            <person name="Cabau C."/>
            <person name="Klopp C."/>
            <person name="Thompson A.W."/>
            <person name="Robinson-Rechavi M."/>
            <person name="Braasch I."/>
            <person name="Lecointre G."/>
            <person name="Bobe J."/>
            <person name="Postlethwait J.H."/>
            <person name="Berthelot C."/>
            <person name="Roest Crollius H."/>
            <person name="Guiguen Y."/>
        </authorList>
    </citation>
    <scope>NUCLEOTIDE SEQUENCE</scope>
    <source>
        <strain evidence="8">WJC10195</strain>
    </source>
</reference>
<evidence type="ECO:0000256" key="1">
    <source>
        <dbReference type="ARBA" id="ARBA00004370"/>
    </source>
</evidence>
<keyword evidence="3" id="KW-0325">Glycoprotein</keyword>
<feature type="chain" id="PRO_5040284242" description="MANSC domain-containing protein" evidence="6">
    <location>
        <begin position="23"/>
        <end position="345"/>
    </location>
</feature>
<name>A0A9Q1IFP1_SYNKA</name>
<evidence type="ECO:0000256" key="4">
    <source>
        <dbReference type="SAM" id="MobiDB-lite"/>
    </source>
</evidence>
<dbReference type="InterPro" id="IPR013980">
    <property type="entry name" value="MANSC_dom"/>
</dbReference>
<dbReference type="OrthoDB" id="10071013at2759"/>
<evidence type="ECO:0000256" key="2">
    <source>
        <dbReference type="ARBA" id="ARBA00023136"/>
    </source>
</evidence>
<comment type="subcellular location">
    <subcellularLocation>
        <location evidence="1">Membrane</location>
    </subcellularLocation>
</comment>
<evidence type="ECO:0000313" key="9">
    <source>
        <dbReference type="Proteomes" id="UP001152622"/>
    </source>
</evidence>
<keyword evidence="6" id="KW-0732">Signal</keyword>
<dbReference type="GO" id="GO:0016020">
    <property type="term" value="C:membrane"/>
    <property type="evidence" value="ECO:0007669"/>
    <property type="project" value="UniProtKB-SubCell"/>
</dbReference>
<dbReference type="Proteomes" id="UP001152622">
    <property type="component" value="Chromosome 16"/>
</dbReference>
<feature type="domain" description="MANSC" evidence="7">
    <location>
        <begin position="35"/>
        <end position="80"/>
    </location>
</feature>
<gene>
    <name evidence="8" type="ORF">SKAU_G00347260</name>
</gene>
<evidence type="ECO:0000256" key="5">
    <source>
        <dbReference type="SAM" id="Phobius"/>
    </source>
</evidence>
<dbReference type="AlphaFoldDB" id="A0A9Q1IFP1"/>
<keyword evidence="9" id="KW-1185">Reference proteome</keyword>
<dbReference type="Pfam" id="PF17823">
    <property type="entry name" value="DUF5585"/>
    <property type="match status" value="1"/>
</dbReference>
<keyword evidence="5" id="KW-1133">Transmembrane helix</keyword>
<evidence type="ECO:0000313" key="8">
    <source>
        <dbReference type="EMBL" id="KAJ8340093.1"/>
    </source>
</evidence>
<dbReference type="InterPro" id="IPR041056">
    <property type="entry name" value="DUF5585"/>
</dbReference>
<accession>A0A9Q1IFP1</accession>
<evidence type="ECO:0000259" key="7">
    <source>
        <dbReference type="Pfam" id="PF07502"/>
    </source>
</evidence>
<organism evidence="8 9">
    <name type="scientific">Synaphobranchus kaupii</name>
    <name type="common">Kaup's arrowtooth eel</name>
    <dbReference type="NCBI Taxonomy" id="118154"/>
    <lineage>
        <taxon>Eukaryota</taxon>
        <taxon>Metazoa</taxon>
        <taxon>Chordata</taxon>
        <taxon>Craniata</taxon>
        <taxon>Vertebrata</taxon>
        <taxon>Euteleostomi</taxon>
        <taxon>Actinopterygii</taxon>
        <taxon>Neopterygii</taxon>
        <taxon>Teleostei</taxon>
        <taxon>Anguilliformes</taxon>
        <taxon>Synaphobranchidae</taxon>
        <taxon>Synaphobranchus</taxon>
    </lineage>
</organism>
<protein>
    <recommendedName>
        <fullName evidence="7">MANSC domain-containing protein</fullName>
    </recommendedName>
</protein>
<dbReference type="Pfam" id="PF07502">
    <property type="entry name" value="MANEC"/>
    <property type="match status" value="1"/>
</dbReference>
<dbReference type="EMBL" id="JAINUF010000016">
    <property type="protein sequence ID" value="KAJ8340093.1"/>
    <property type="molecule type" value="Genomic_DNA"/>
</dbReference>
<proteinExistence type="predicted"/>
<evidence type="ECO:0000256" key="6">
    <source>
        <dbReference type="SAM" id="SignalP"/>
    </source>
</evidence>
<feature type="transmembrane region" description="Helical" evidence="5">
    <location>
        <begin position="298"/>
        <end position="317"/>
    </location>
</feature>
<keyword evidence="2 5" id="KW-0472">Membrane</keyword>
<feature type="signal peptide" evidence="6">
    <location>
        <begin position="1"/>
        <end position="22"/>
    </location>
</feature>
<comment type="caution">
    <text evidence="8">The sequence shown here is derived from an EMBL/GenBank/DDBJ whole genome shotgun (WGS) entry which is preliminary data.</text>
</comment>
<evidence type="ECO:0000256" key="3">
    <source>
        <dbReference type="ARBA" id="ARBA00023180"/>
    </source>
</evidence>